<dbReference type="CDD" id="cd01049">
    <property type="entry name" value="RNRR2"/>
    <property type="match status" value="1"/>
</dbReference>
<feature type="active site" evidence="3">
    <location>
        <position position="105"/>
    </location>
</feature>
<comment type="function">
    <text evidence="2">Provides the precursors necessary for DNA synthesis. Catalyzes the biosynthesis of deoxyribonucleotides from the corresponding ribonucleotides.</text>
</comment>
<evidence type="ECO:0000313" key="5">
    <source>
        <dbReference type="EMBL" id="RVU04322.1"/>
    </source>
</evidence>
<comment type="catalytic activity">
    <reaction evidence="2">
        <text>a 2'-deoxyribonucleoside 5'-diphosphate + [thioredoxin]-disulfide + H2O = a ribonucleoside 5'-diphosphate + [thioredoxin]-dithiol</text>
        <dbReference type="Rhea" id="RHEA:23252"/>
        <dbReference type="Rhea" id="RHEA-COMP:10698"/>
        <dbReference type="Rhea" id="RHEA-COMP:10700"/>
        <dbReference type="ChEBI" id="CHEBI:15377"/>
        <dbReference type="ChEBI" id="CHEBI:29950"/>
        <dbReference type="ChEBI" id="CHEBI:50058"/>
        <dbReference type="ChEBI" id="CHEBI:57930"/>
        <dbReference type="ChEBI" id="CHEBI:73316"/>
        <dbReference type="EC" id="1.17.4.1"/>
    </reaction>
</comment>
<dbReference type="Gene3D" id="1.10.620.20">
    <property type="entry name" value="Ribonucleotide Reductase, subunit A"/>
    <property type="match status" value="1"/>
</dbReference>
<feature type="binding site" evidence="4">
    <location>
        <position position="101"/>
    </location>
    <ligand>
        <name>Fe cation</name>
        <dbReference type="ChEBI" id="CHEBI:24875"/>
        <label>1</label>
    </ligand>
</feature>
<dbReference type="SUPFAM" id="SSF47240">
    <property type="entry name" value="Ferritin-like"/>
    <property type="match status" value="1"/>
</dbReference>
<dbReference type="NCBIfam" id="NF007186">
    <property type="entry name" value="PRK09614.1-5"/>
    <property type="match status" value="1"/>
</dbReference>
<feature type="binding site" evidence="4">
    <location>
        <position position="192"/>
    </location>
    <ligand>
        <name>Fe cation</name>
        <dbReference type="ChEBI" id="CHEBI:24875"/>
        <label>2</label>
    </ligand>
</feature>
<dbReference type="EMBL" id="SACO01000009">
    <property type="protein sequence ID" value="RVU04322.1"/>
    <property type="molecule type" value="Genomic_DNA"/>
</dbReference>
<dbReference type="EC" id="1.17.4.1" evidence="2"/>
<feature type="binding site" evidence="4">
    <location>
        <position position="98"/>
    </location>
    <ligand>
        <name>Fe cation</name>
        <dbReference type="ChEBI" id="CHEBI:24875"/>
        <label>2</label>
    </ligand>
</feature>
<comment type="similarity">
    <text evidence="1 2">Belongs to the ribonucleoside diphosphate reductase small chain family.</text>
</comment>
<sequence length="354" mass="40969">MSLLEARKTYKPFEYPWAYDFWKLQQQVHWLPEEVPLGEDCRDWAQKLSDHERNLLTQIFRFFTQADVEVQDCYHEKYGRVFKPTEVKMMLAAFSNMETIHIAAYSHLLDTIGMPESEYGMFLEYEEMKAKHDYLAQFGVDTDEDIARTLAMFGGFTEGLQLFASFAMLMNFPRFNKMKGMGQIVSWSVRDESLHCEGITKLFHAFVQERGCLTKAVKEDIIDCCQKTVRLEDAFIDLAFEQGPVPGMNAKDIKRYIRFIADWRLGQLGFQPIYMIEEHPLPWLQPLLNGVEHANFFETRATEYSKGATRGDWNTVWSSFDARRRAKNSDVAVALEGIDTETADMFKAAGIAAE</sequence>
<dbReference type="GO" id="GO:0046872">
    <property type="term" value="F:metal ion binding"/>
    <property type="evidence" value="ECO:0007669"/>
    <property type="project" value="UniProtKB-KW"/>
</dbReference>
<proteinExistence type="inferred from homology"/>
<comment type="caution">
    <text evidence="5">The sequence shown here is derived from an EMBL/GenBank/DDBJ whole genome shotgun (WGS) entry which is preliminary data.</text>
</comment>
<organism evidence="5 6">
    <name type="scientific">Novosphingobium umbonatum</name>
    <dbReference type="NCBI Taxonomy" id="1908524"/>
    <lineage>
        <taxon>Bacteria</taxon>
        <taxon>Pseudomonadati</taxon>
        <taxon>Pseudomonadota</taxon>
        <taxon>Alphaproteobacteria</taxon>
        <taxon>Sphingomonadales</taxon>
        <taxon>Sphingomonadaceae</taxon>
        <taxon>Novosphingobium</taxon>
    </lineage>
</organism>
<gene>
    <name evidence="5" type="ORF">EOE18_12630</name>
</gene>
<dbReference type="RefSeq" id="WP_127710036.1">
    <property type="nucleotide sequence ID" value="NZ_SACO01000009.1"/>
</dbReference>
<keyword evidence="2" id="KW-0215">Deoxyribonucleotide synthesis</keyword>
<dbReference type="GO" id="GO:0004748">
    <property type="term" value="F:ribonucleoside-diphosphate reductase activity, thioredoxin disulfide as acceptor"/>
    <property type="evidence" value="ECO:0007669"/>
    <property type="project" value="UniProtKB-EC"/>
</dbReference>
<dbReference type="InterPro" id="IPR033909">
    <property type="entry name" value="RNR_small"/>
</dbReference>
<dbReference type="AlphaFoldDB" id="A0A437N316"/>
<dbReference type="UniPathway" id="UPA00326"/>
<protein>
    <recommendedName>
        <fullName evidence="2">Ribonucleoside-diphosphate reductase subunit beta</fullName>
        <ecNumber evidence="2">1.17.4.1</ecNumber>
    </recommendedName>
</protein>
<accession>A0A437N316</accession>
<dbReference type="PANTHER" id="PTHR23409:SF18">
    <property type="entry name" value="RIBONUCLEOSIDE-DIPHOSPHATE REDUCTASE SUBUNIT M2"/>
    <property type="match status" value="1"/>
</dbReference>
<dbReference type="Pfam" id="PF00268">
    <property type="entry name" value="Ribonuc_red_sm"/>
    <property type="match status" value="1"/>
</dbReference>
<dbReference type="InterPro" id="IPR009078">
    <property type="entry name" value="Ferritin-like_SF"/>
</dbReference>
<comment type="cofactor">
    <cofactor evidence="2 4">
        <name>Fe cation</name>
        <dbReference type="ChEBI" id="CHEBI:24875"/>
    </cofactor>
    <text evidence="2 4">Binds 2 iron ions per subunit.</text>
</comment>
<reference evidence="5 6" key="1">
    <citation type="submission" date="2019-01" db="EMBL/GenBank/DDBJ databases">
        <authorList>
            <person name="Chen W.-M."/>
        </authorList>
    </citation>
    <scope>NUCLEOTIDE SEQUENCE [LARGE SCALE GENOMIC DNA]</scope>
    <source>
        <strain evidence="5 6">FSY-9</strain>
    </source>
</reference>
<dbReference type="PIRSF" id="PIRSF000355">
    <property type="entry name" value="NrdB"/>
    <property type="match status" value="1"/>
</dbReference>
<dbReference type="Proteomes" id="UP000282837">
    <property type="component" value="Unassembled WGS sequence"/>
</dbReference>
<dbReference type="InterPro" id="IPR012348">
    <property type="entry name" value="RNR-like"/>
</dbReference>
<feature type="binding site" evidence="4">
    <location>
        <position position="195"/>
    </location>
    <ligand>
        <name>Fe cation</name>
        <dbReference type="ChEBI" id="CHEBI:24875"/>
        <label>2</label>
    </ligand>
</feature>
<evidence type="ECO:0000256" key="4">
    <source>
        <dbReference type="PIRSR" id="PIRSR000355-2"/>
    </source>
</evidence>
<keyword evidence="2 4" id="KW-0479">Metal-binding</keyword>
<feature type="binding site" evidence="4">
    <location>
        <position position="158"/>
    </location>
    <ligand>
        <name>Fe cation</name>
        <dbReference type="ChEBI" id="CHEBI:24875"/>
        <label>2</label>
    </ligand>
</feature>
<name>A0A437N316_9SPHN</name>
<keyword evidence="2 5" id="KW-0560">Oxidoreductase</keyword>
<dbReference type="GO" id="GO:0009263">
    <property type="term" value="P:deoxyribonucleotide biosynthetic process"/>
    <property type="evidence" value="ECO:0007669"/>
    <property type="project" value="UniProtKB-KW"/>
</dbReference>
<keyword evidence="6" id="KW-1185">Reference proteome</keyword>
<dbReference type="InterPro" id="IPR000358">
    <property type="entry name" value="RNR_small_fam"/>
</dbReference>
<feature type="binding site" evidence="4">
    <location>
        <position position="67"/>
    </location>
    <ligand>
        <name>Fe cation</name>
        <dbReference type="ChEBI" id="CHEBI:24875"/>
        <label>1</label>
    </ligand>
</feature>
<evidence type="ECO:0000256" key="1">
    <source>
        <dbReference type="ARBA" id="ARBA00009303"/>
    </source>
</evidence>
<evidence type="ECO:0000256" key="3">
    <source>
        <dbReference type="PIRSR" id="PIRSR000355-1"/>
    </source>
</evidence>
<evidence type="ECO:0000313" key="6">
    <source>
        <dbReference type="Proteomes" id="UP000282837"/>
    </source>
</evidence>
<keyword evidence="2 4" id="KW-0408">Iron</keyword>
<dbReference type="PANTHER" id="PTHR23409">
    <property type="entry name" value="RIBONUCLEOSIDE-DIPHOSPHATE REDUCTASE SMALL CHAIN"/>
    <property type="match status" value="1"/>
</dbReference>
<dbReference type="OrthoDB" id="9766544at2"/>
<evidence type="ECO:0000256" key="2">
    <source>
        <dbReference type="PIRNR" id="PIRNR000355"/>
    </source>
</evidence>